<evidence type="ECO:0000256" key="4">
    <source>
        <dbReference type="ARBA" id="ARBA00022741"/>
    </source>
</evidence>
<dbReference type="InterPro" id="IPR000253">
    <property type="entry name" value="FHA_dom"/>
</dbReference>
<dbReference type="PANTHER" id="PTHR47117">
    <property type="entry name" value="STAR-RELATED LIPID TRANSFER PROTEIN 9"/>
    <property type="match status" value="1"/>
</dbReference>
<evidence type="ECO:0000313" key="14">
    <source>
        <dbReference type="EMBL" id="KAI6649527.1"/>
    </source>
</evidence>
<evidence type="ECO:0000259" key="12">
    <source>
        <dbReference type="PROSITE" id="PS50006"/>
    </source>
</evidence>
<comment type="caution">
    <text evidence="14">The sequence shown here is derived from an EMBL/GenBank/DDBJ whole genome shotgun (WGS) entry which is preliminary data.</text>
</comment>
<name>A0AAV7JL48_9METZ</name>
<dbReference type="Pfam" id="PF00225">
    <property type="entry name" value="Kinesin"/>
    <property type="match status" value="1"/>
</dbReference>
<feature type="region of interest" description="Disordered" evidence="11">
    <location>
        <begin position="929"/>
        <end position="949"/>
    </location>
</feature>
<dbReference type="InterPro" id="IPR036397">
    <property type="entry name" value="RNaseH_sf"/>
</dbReference>
<dbReference type="FunFam" id="3.40.850.10:FF:000167">
    <property type="entry name" value="Uncharacterized protein"/>
    <property type="match status" value="1"/>
</dbReference>
<dbReference type="GO" id="GO:0003676">
    <property type="term" value="F:nucleic acid binding"/>
    <property type="evidence" value="ECO:0007669"/>
    <property type="project" value="InterPro"/>
</dbReference>
<keyword evidence="5" id="KW-0067">ATP-binding</keyword>
<comment type="subcellular location">
    <subcellularLocation>
        <location evidence="1">Cytoplasm</location>
        <location evidence="1">Cytoskeleton</location>
    </subcellularLocation>
</comment>
<feature type="region of interest" description="Disordered" evidence="11">
    <location>
        <begin position="562"/>
        <end position="608"/>
    </location>
</feature>
<dbReference type="SUPFAM" id="SSF49879">
    <property type="entry name" value="SMAD/FHA domain"/>
    <property type="match status" value="1"/>
</dbReference>
<keyword evidence="4" id="KW-0547">Nucleotide-binding</keyword>
<dbReference type="Pfam" id="PF12473">
    <property type="entry name" value="DUF3694"/>
    <property type="match status" value="1"/>
</dbReference>
<evidence type="ECO:0000256" key="9">
    <source>
        <dbReference type="PROSITE-ProRule" id="PRU00283"/>
    </source>
</evidence>
<dbReference type="Gene3D" id="2.30.29.30">
    <property type="entry name" value="Pleckstrin-homology domain (PH domain)/Phosphotyrosine-binding domain (PTB)"/>
    <property type="match status" value="1"/>
</dbReference>
<dbReference type="GO" id="GO:0007018">
    <property type="term" value="P:microtubule-based movement"/>
    <property type="evidence" value="ECO:0007669"/>
    <property type="project" value="InterPro"/>
</dbReference>
<keyword evidence="2" id="KW-0963">Cytoplasm</keyword>
<dbReference type="PROSITE" id="PS00411">
    <property type="entry name" value="KINESIN_MOTOR_1"/>
    <property type="match status" value="1"/>
</dbReference>
<keyword evidence="3" id="KW-0493">Microtubule</keyword>
<accession>A0AAV7JL48</accession>
<comment type="similarity">
    <text evidence="9">Belongs to the TRAFAC class myosin-kinesin ATPase superfamily. Kinesin family.</text>
</comment>
<dbReference type="PRINTS" id="PR00380">
    <property type="entry name" value="KINESINHEAVY"/>
</dbReference>
<comment type="caution">
    <text evidence="9">Lacks conserved residue(s) required for the propagation of feature annotation.</text>
</comment>
<dbReference type="GO" id="GO:0005874">
    <property type="term" value="C:microtubule"/>
    <property type="evidence" value="ECO:0007669"/>
    <property type="project" value="UniProtKB-KW"/>
</dbReference>
<dbReference type="InterPro" id="IPR001752">
    <property type="entry name" value="Kinesin_motor_dom"/>
</dbReference>
<dbReference type="Pfam" id="PF12423">
    <property type="entry name" value="KIF1B"/>
    <property type="match status" value="1"/>
</dbReference>
<feature type="compositionally biased region" description="Acidic residues" evidence="11">
    <location>
        <begin position="568"/>
        <end position="600"/>
    </location>
</feature>
<dbReference type="Gene3D" id="3.40.850.10">
    <property type="entry name" value="Kinesin motor domain"/>
    <property type="match status" value="1"/>
</dbReference>
<evidence type="ECO:0000256" key="1">
    <source>
        <dbReference type="ARBA" id="ARBA00004245"/>
    </source>
</evidence>
<reference evidence="14 15" key="1">
    <citation type="journal article" date="2023" name="BMC Biol.">
        <title>The compact genome of the sponge Oopsacas minuta (Hexactinellida) is lacking key metazoan core genes.</title>
        <authorList>
            <person name="Santini S."/>
            <person name="Schenkelaars Q."/>
            <person name="Jourda C."/>
            <person name="Duchesne M."/>
            <person name="Belahbib H."/>
            <person name="Rocher C."/>
            <person name="Selva M."/>
            <person name="Riesgo A."/>
            <person name="Vervoort M."/>
            <person name="Leys S.P."/>
            <person name="Kodjabachian L."/>
            <person name="Le Bivic A."/>
            <person name="Borchiellini C."/>
            <person name="Claverie J.M."/>
            <person name="Renard E."/>
        </authorList>
    </citation>
    <scope>NUCLEOTIDE SEQUENCE [LARGE SCALE GENOMIC DNA]</scope>
    <source>
        <strain evidence="14">SPO-2</strain>
    </source>
</reference>
<keyword evidence="8" id="KW-0206">Cytoskeleton</keyword>
<evidence type="ECO:0000256" key="11">
    <source>
        <dbReference type="SAM" id="MobiDB-lite"/>
    </source>
</evidence>
<dbReference type="InterPro" id="IPR008984">
    <property type="entry name" value="SMAD_FHA_dom_sf"/>
</dbReference>
<dbReference type="InterPro" id="IPR019821">
    <property type="entry name" value="Kinesin_motor_CS"/>
</dbReference>
<feature type="compositionally biased region" description="Basic residues" evidence="11">
    <location>
        <begin position="1239"/>
        <end position="1250"/>
    </location>
</feature>
<dbReference type="Gene3D" id="6.10.250.2520">
    <property type="match status" value="1"/>
</dbReference>
<keyword evidence="6 10" id="KW-0175">Coiled coil</keyword>
<proteinExistence type="inferred from homology"/>
<dbReference type="InterPro" id="IPR022140">
    <property type="entry name" value="Kinesin-like_KIF1-typ"/>
</dbReference>
<evidence type="ECO:0000256" key="5">
    <source>
        <dbReference type="ARBA" id="ARBA00022840"/>
    </source>
</evidence>
<feature type="region of interest" description="Disordered" evidence="11">
    <location>
        <begin position="801"/>
        <end position="827"/>
    </location>
</feature>
<evidence type="ECO:0000256" key="7">
    <source>
        <dbReference type="ARBA" id="ARBA00023175"/>
    </source>
</evidence>
<dbReference type="InterPro" id="IPR022164">
    <property type="entry name" value="Kinesin-like"/>
</dbReference>
<organism evidence="14 15">
    <name type="scientific">Oopsacas minuta</name>
    <dbReference type="NCBI Taxonomy" id="111878"/>
    <lineage>
        <taxon>Eukaryota</taxon>
        <taxon>Metazoa</taxon>
        <taxon>Porifera</taxon>
        <taxon>Hexactinellida</taxon>
        <taxon>Hexasterophora</taxon>
        <taxon>Lyssacinosida</taxon>
        <taxon>Leucopsacidae</taxon>
        <taxon>Oopsacas</taxon>
    </lineage>
</organism>
<dbReference type="Gene3D" id="3.30.420.10">
    <property type="entry name" value="Ribonuclease H-like superfamily/Ribonuclease H"/>
    <property type="match status" value="1"/>
</dbReference>
<keyword evidence="7" id="KW-0505">Motor protein</keyword>
<dbReference type="Pfam" id="PF16183">
    <property type="entry name" value="Kinesin_assoc"/>
    <property type="match status" value="1"/>
</dbReference>
<dbReference type="PROSITE" id="PS50006">
    <property type="entry name" value="FHA_DOMAIN"/>
    <property type="match status" value="1"/>
</dbReference>
<dbReference type="GO" id="GO:0003777">
    <property type="term" value="F:microtubule motor activity"/>
    <property type="evidence" value="ECO:0007669"/>
    <property type="project" value="InterPro"/>
</dbReference>
<evidence type="ECO:0000256" key="10">
    <source>
        <dbReference type="SAM" id="Coils"/>
    </source>
</evidence>
<feature type="coiled-coil region" evidence="10">
    <location>
        <begin position="892"/>
        <end position="926"/>
    </location>
</feature>
<evidence type="ECO:0000313" key="15">
    <source>
        <dbReference type="Proteomes" id="UP001165289"/>
    </source>
</evidence>
<feature type="region of interest" description="Disordered" evidence="11">
    <location>
        <begin position="1219"/>
        <end position="1257"/>
    </location>
</feature>
<dbReference type="InterPro" id="IPR011993">
    <property type="entry name" value="PH-like_dom_sf"/>
</dbReference>
<dbReference type="SMART" id="SM00240">
    <property type="entry name" value="FHA"/>
    <property type="match status" value="1"/>
</dbReference>
<evidence type="ECO:0000256" key="2">
    <source>
        <dbReference type="ARBA" id="ARBA00022490"/>
    </source>
</evidence>
<feature type="domain" description="Kinesin motor" evidence="13">
    <location>
        <begin position="208"/>
        <end position="526"/>
    </location>
</feature>
<dbReference type="SUPFAM" id="SSF52540">
    <property type="entry name" value="P-loop containing nucleoside triphosphate hydrolases"/>
    <property type="match status" value="1"/>
</dbReference>
<dbReference type="InterPro" id="IPR032405">
    <property type="entry name" value="Kinesin_assoc"/>
</dbReference>
<evidence type="ECO:0000259" key="13">
    <source>
        <dbReference type="PROSITE" id="PS50067"/>
    </source>
</evidence>
<dbReference type="Pfam" id="PF00498">
    <property type="entry name" value="FHA"/>
    <property type="match status" value="1"/>
</dbReference>
<dbReference type="InterPro" id="IPR036961">
    <property type="entry name" value="Kinesin_motor_dom_sf"/>
</dbReference>
<protein>
    <submittedName>
        <fullName evidence="14">Kinesin-like protein</fullName>
    </submittedName>
</protein>
<dbReference type="PROSITE" id="PS50067">
    <property type="entry name" value="KINESIN_MOTOR_2"/>
    <property type="match status" value="1"/>
</dbReference>
<keyword evidence="15" id="KW-1185">Reference proteome</keyword>
<sequence>MRVMKEDLHLFPYASLLTRLSDIAKEVRLEMSRILSDKIEATACHGNKSFQSLLWASDEAHCYMDGQVNSKNNIIWGYQKPDIVATRPLHSKKVTVVLAFRERNNRDVLAAAPHSVSTTTQEDVVSAGWGDPTHSRRLPKLAQGSFQKACRLQEDVHWVAPYSPDLSPPDFLWGYLKDRIYKNKPRTLEQLKTNIVLEITGISKDVVNVKIAVRVRPFNDREKERDAFNVIQMQGKSTSITNPAKKGTTKDFTFDYSYWSMDSTQPQFASQDDVQNDFGKDMLNQLVMGAPGRDQRGIIPRTCEELFERIAESTDETHNCRVEVSYFEIYCEKVKDLLNPQNKGNLKVREHTALGPYVDGLKKIPVLDYKQIDNLMELGNQARTVASTNMNATSSRSHAVFTLIFTQKEKAEDSDMWGEKVSKISLVDLAGSERAESTGATGDRLKEGAQINKSLTTLGRVIHALADIGKPGTKLPPFRDSVLTFILKESLGGNSKTSMVAALSPADINYDETLSTLRFADRAKQIVCKAMVNEDPNARMIRLLKEELYKLRQVIIQENLVDKSNEREGEEDTDADSDADFDSDSDSDSDSDPDSDSDDNEQARLVKGPSITAEVAYQQIKESEKIMQELTLPWQEKLDEAEKHKIETEEYMKKMGIAITVGEDGVETTVKGVFSPKNTPYLVNLNEDPWMNECLIYYIKEGLTHVGRNDNCDINLHGNYILPQHCHFENDKNIVRLVPQPGSYAFVNGTKITETVDVKQGARVILGVNHVFRFNNPQEAKKARSSVLSFLDSSAKADYSLKQRNLPKKNRNNSRLSGSWNPNKPDENVNTLYPYDFEDDRIPSPTSDYYMSEYDRERSFITYDFDYVQDELIRIQNMEGGDIVDKLVDQRTTQIKTELEEAKIEIQEMNRQAMDYKRMYDELMETQSVGGLSDRYSPEDIDEEEEPKLSDGQKELLSKCVEKWRDYRYNEIRDALYDNTVLLKEANSISLELRQQVAFQFVLLTDCPYAHLPETLALGQDCESDEPESYSQFDNSSLKKTIVAVEVSDARHGVTHLWSLEKLQQRIYAMHEMYEACAKLETISPLIKACNPDDHSRDPISVGNGNNPFFDRNPWYSLIGRSYVYLTHILLPMALEQTIAIVTDRGDVMGHIDVLLQLCDDDEETKDVKATTVAFDKTDSDWYPKDIPVYPYRQNELIEQCYLGTDKLTEVIERPREVSSPPKFLGRSVSHTQKDIPTTRRKRSSHHKNFSHGVSPSDLVISPREMSDINTALAGEGLRVSSAREIRQLQEEDRFSASETMSSSDYYSETSSLFEPNRISAPHLKIGRYIRIKVKILRVKNLDKNCANVLLQYRFLYENQEPYSSNIYSNDGHCCEINHLHVYRIKVTLPFLDYIYKRGFMIEVFGHFEQHPLHFESQFSDQYEHINERRASDTIPPVKSPAPSRSALTIPYQNLSTAQPVARYDVIMNLQICELNPQGDYIPVPVTHVKETNASFFLLQQGLQRRLVLSFVYDSNIELKMKKVKEVVVGRIRNQLKPTSEDEDSSLTINVSSADFIDLNNDSRTVSRIQAAWDTSLHHTKLLNMSTPANILVHATMSVYIEMEKCSQPACFTINFSLQITNRQQQKGGFRFWDVLFPSQHRPENNCVVGLYEVALQRITESNSRKRNTLFDNQSVYVRGEENLKGWQPRGISLIYEHQNQVRRLREIEQVERVKHMLSIREKRNQMFGDNIVVSQSVDTLLNKCLYLWKFQISPFLEEHLTVEDILKHSASIEGVYNTRCETPQRKCVPLVHDISHKKTSQSTKRGYIQLSEYEGLWRKFYAVLKRPYIYLYYNDKDPIERDFINLATAKLQFNQDQLDAQTGASVFSLCTKYRGFLCKTQDFEGWINVLDPLTSGALVSKKSITRNNISGSSSPP</sequence>
<dbReference type="Gene3D" id="2.60.200.20">
    <property type="match status" value="1"/>
</dbReference>
<feature type="compositionally biased region" description="Polar residues" evidence="11">
    <location>
        <begin position="813"/>
        <end position="822"/>
    </location>
</feature>
<dbReference type="GO" id="GO:0005524">
    <property type="term" value="F:ATP binding"/>
    <property type="evidence" value="ECO:0007669"/>
    <property type="project" value="UniProtKB-KW"/>
</dbReference>
<dbReference type="SUPFAM" id="SSF50729">
    <property type="entry name" value="PH domain-like"/>
    <property type="match status" value="1"/>
</dbReference>
<feature type="domain" description="FHA" evidence="12">
    <location>
        <begin position="704"/>
        <end position="752"/>
    </location>
</feature>
<evidence type="ECO:0000256" key="3">
    <source>
        <dbReference type="ARBA" id="ARBA00022701"/>
    </source>
</evidence>
<dbReference type="SMART" id="SM00129">
    <property type="entry name" value="KISc"/>
    <property type="match status" value="1"/>
</dbReference>
<evidence type="ECO:0000256" key="8">
    <source>
        <dbReference type="ARBA" id="ARBA00023212"/>
    </source>
</evidence>
<dbReference type="InterPro" id="IPR027417">
    <property type="entry name" value="P-loop_NTPase"/>
</dbReference>
<gene>
    <name evidence="14" type="ORF">LOD99_6693</name>
</gene>
<dbReference type="GO" id="GO:0008017">
    <property type="term" value="F:microtubule binding"/>
    <property type="evidence" value="ECO:0007669"/>
    <property type="project" value="InterPro"/>
</dbReference>
<dbReference type="Proteomes" id="UP001165289">
    <property type="component" value="Unassembled WGS sequence"/>
</dbReference>
<dbReference type="EMBL" id="JAKMXF010000320">
    <property type="protein sequence ID" value="KAI6649527.1"/>
    <property type="molecule type" value="Genomic_DNA"/>
</dbReference>
<evidence type="ECO:0000256" key="6">
    <source>
        <dbReference type="ARBA" id="ARBA00023054"/>
    </source>
</evidence>